<dbReference type="InterPro" id="IPR038670">
    <property type="entry name" value="HslJ-like_sf"/>
</dbReference>
<protein>
    <submittedName>
        <fullName evidence="2">Uncharacterized protein</fullName>
    </submittedName>
</protein>
<organism evidence="2 3">
    <name type="scientific">Cellulomonas carbonis T26</name>
    <dbReference type="NCBI Taxonomy" id="947969"/>
    <lineage>
        <taxon>Bacteria</taxon>
        <taxon>Bacillati</taxon>
        <taxon>Actinomycetota</taxon>
        <taxon>Actinomycetes</taxon>
        <taxon>Micrococcales</taxon>
        <taxon>Cellulomonadaceae</taxon>
        <taxon>Cellulomonas</taxon>
    </lineage>
</organism>
<evidence type="ECO:0000256" key="1">
    <source>
        <dbReference type="SAM" id="MobiDB-lite"/>
    </source>
</evidence>
<sequence>MGAAIGVLGVTACGPDGGRPVPPGVAEQDADADPQGLVGLWRVERPGGSDAEWLRLDASELQLWSDGDVVLGSWTAGGSLLVASVDGWIGDADPEDAGWLGAVVGYRGTGSGWELVDVDGAVVATLRVDGAPDPHPDVTDEWTRPPEVTDRTREVLASPAPLPPALSPPTREDLTGRWVADAPVADDEPHVDLAGDGTYTGSDGCNGAAGRWALGAEGRFLATSGPMTAIGCDGAPVPSWVATARRVGMDGGALVLLDADGEELGRLSRSD</sequence>
<comment type="caution">
    <text evidence="2">The sequence shown here is derived from an EMBL/GenBank/DDBJ whole genome shotgun (WGS) entry which is preliminary data.</text>
</comment>
<dbReference type="Proteomes" id="UP000029839">
    <property type="component" value="Unassembled WGS sequence"/>
</dbReference>
<keyword evidence="3" id="KW-1185">Reference proteome</keyword>
<evidence type="ECO:0000313" key="3">
    <source>
        <dbReference type="Proteomes" id="UP000029839"/>
    </source>
</evidence>
<dbReference type="Gene3D" id="2.40.128.270">
    <property type="match status" value="1"/>
</dbReference>
<reference evidence="2 3" key="2">
    <citation type="journal article" date="2015" name="Stand. Genomic Sci.">
        <title>Draft genome sequence of Cellulomonas carbonis T26(T) and comparative analysis of six Cellulomonas genomes.</title>
        <authorList>
            <person name="Zhuang W."/>
            <person name="Zhang S."/>
            <person name="Xia X."/>
            <person name="Wang G."/>
        </authorList>
    </citation>
    <scope>NUCLEOTIDE SEQUENCE [LARGE SCALE GENOMIC DNA]</scope>
    <source>
        <strain evidence="2 3">T26</strain>
    </source>
</reference>
<name>A0A0A0BQ95_9CELL</name>
<evidence type="ECO:0000313" key="2">
    <source>
        <dbReference type="EMBL" id="KGM09224.1"/>
    </source>
</evidence>
<reference evidence="2 3" key="1">
    <citation type="submission" date="2013-08" db="EMBL/GenBank/DDBJ databases">
        <title>Genome sequencing of Cellulomonas carbonis T26.</title>
        <authorList>
            <person name="Chen F."/>
            <person name="Li Y."/>
            <person name="Wang G."/>
        </authorList>
    </citation>
    <scope>NUCLEOTIDE SEQUENCE [LARGE SCALE GENOMIC DNA]</scope>
    <source>
        <strain evidence="2 3">T26</strain>
    </source>
</reference>
<accession>A0A0A0BQ95</accession>
<dbReference type="EMBL" id="AXCY01000113">
    <property type="protein sequence ID" value="KGM09224.1"/>
    <property type="molecule type" value="Genomic_DNA"/>
</dbReference>
<gene>
    <name evidence="2" type="ORF">N868_03745</name>
</gene>
<dbReference type="AlphaFoldDB" id="A0A0A0BQ95"/>
<proteinExistence type="predicted"/>
<feature type="region of interest" description="Disordered" evidence="1">
    <location>
        <begin position="12"/>
        <end position="31"/>
    </location>
</feature>